<evidence type="ECO:0000259" key="9">
    <source>
        <dbReference type="Pfam" id="PF21082"/>
    </source>
</evidence>
<dbReference type="Pfam" id="PF00924">
    <property type="entry name" value="MS_channel_2nd"/>
    <property type="match status" value="1"/>
</dbReference>
<dbReference type="InterPro" id="IPR011066">
    <property type="entry name" value="MscS_channel_C_sf"/>
</dbReference>
<accession>A0A399RL25</accession>
<dbReference type="AlphaFoldDB" id="A0A399RL25"/>
<dbReference type="PANTHER" id="PTHR30347">
    <property type="entry name" value="POTASSIUM CHANNEL RELATED"/>
    <property type="match status" value="1"/>
</dbReference>
<dbReference type="Gene3D" id="1.10.287.1260">
    <property type="match status" value="1"/>
</dbReference>
<dbReference type="InterPro" id="IPR023408">
    <property type="entry name" value="MscS_beta-dom_sf"/>
</dbReference>
<dbReference type="OrthoDB" id="9799209at2"/>
<evidence type="ECO:0000259" key="8">
    <source>
        <dbReference type="Pfam" id="PF00924"/>
    </source>
</evidence>
<keyword evidence="6 7" id="KW-0472">Membrane</keyword>
<feature type="transmembrane region" description="Helical" evidence="7">
    <location>
        <begin position="253"/>
        <end position="276"/>
    </location>
</feature>
<dbReference type="RefSeq" id="WP_119374501.1">
    <property type="nucleotide sequence ID" value="NZ_QWFX01000005.1"/>
</dbReference>
<evidence type="ECO:0000313" key="10">
    <source>
        <dbReference type="EMBL" id="RIJ32420.1"/>
    </source>
</evidence>
<evidence type="ECO:0000256" key="3">
    <source>
        <dbReference type="ARBA" id="ARBA00022475"/>
    </source>
</evidence>
<evidence type="ECO:0000256" key="1">
    <source>
        <dbReference type="ARBA" id="ARBA00004651"/>
    </source>
</evidence>
<keyword evidence="5 7" id="KW-1133">Transmembrane helix</keyword>
<organism evidence="10 11">
    <name type="scientific">Henriciella mobilis</name>
    <dbReference type="NCBI Taxonomy" id="2305467"/>
    <lineage>
        <taxon>Bacteria</taxon>
        <taxon>Pseudomonadati</taxon>
        <taxon>Pseudomonadota</taxon>
        <taxon>Alphaproteobacteria</taxon>
        <taxon>Hyphomonadales</taxon>
        <taxon>Hyphomonadaceae</taxon>
        <taxon>Henriciella</taxon>
    </lineage>
</organism>
<feature type="transmembrane region" description="Helical" evidence="7">
    <location>
        <begin position="210"/>
        <end position="232"/>
    </location>
</feature>
<dbReference type="GO" id="GO:0005886">
    <property type="term" value="C:plasma membrane"/>
    <property type="evidence" value="ECO:0007669"/>
    <property type="project" value="UniProtKB-SubCell"/>
</dbReference>
<comment type="caution">
    <text evidence="10">The sequence shown here is derived from an EMBL/GenBank/DDBJ whole genome shotgun (WGS) entry which is preliminary data.</text>
</comment>
<dbReference type="InterPro" id="IPR011014">
    <property type="entry name" value="MscS_channel_TM-2"/>
</dbReference>
<evidence type="ECO:0000256" key="4">
    <source>
        <dbReference type="ARBA" id="ARBA00022692"/>
    </source>
</evidence>
<dbReference type="SUPFAM" id="SSF82861">
    <property type="entry name" value="Mechanosensitive channel protein MscS (YggB), transmembrane region"/>
    <property type="match status" value="1"/>
</dbReference>
<feature type="transmembrane region" description="Helical" evidence="7">
    <location>
        <begin position="175"/>
        <end position="198"/>
    </location>
</feature>
<dbReference type="Pfam" id="PF21082">
    <property type="entry name" value="MS_channel_3rd"/>
    <property type="match status" value="1"/>
</dbReference>
<dbReference type="GO" id="GO:0008381">
    <property type="term" value="F:mechanosensitive monoatomic ion channel activity"/>
    <property type="evidence" value="ECO:0007669"/>
    <property type="project" value="UniProtKB-ARBA"/>
</dbReference>
<feature type="transmembrane region" description="Helical" evidence="7">
    <location>
        <begin position="146"/>
        <end position="163"/>
    </location>
</feature>
<evidence type="ECO:0000256" key="5">
    <source>
        <dbReference type="ARBA" id="ARBA00022989"/>
    </source>
</evidence>
<dbReference type="Proteomes" id="UP000266385">
    <property type="component" value="Unassembled WGS sequence"/>
</dbReference>
<dbReference type="Gene3D" id="2.30.30.60">
    <property type="match status" value="1"/>
</dbReference>
<dbReference type="InterPro" id="IPR049278">
    <property type="entry name" value="MS_channel_C"/>
</dbReference>
<feature type="transmembrane region" description="Helical" evidence="7">
    <location>
        <begin position="282"/>
        <end position="310"/>
    </location>
</feature>
<dbReference type="SUPFAM" id="SSF50182">
    <property type="entry name" value="Sm-like ribonucleoproteins"/>
    <property type="match status" value="1"/>
</dbReference>
<proteinExistence type="inferred from homology"/>
<evidence type="ECO:0000256" key="2">
    <source>
        <dbReference type="ARBA" id="ARBA00008017"/>
    </source>
</evidence>
<dbReference type="PANTHER" id="PTHR30347:SF1">
    <property type="entry name" value="MECHANOSENSITIVE CHANNEL MSCK"/>
    <property type="match status" value="1"/>
</dbReference>
<keyword evidence="3" id="KW-1003">Cell membrane</keyword>
<feature type="domain" description="Mechanosensitive ion channel MscS" evidence="8">
    <location>
        <begin position="299"/>
        <end position="364"/>
    </location>
</feature>
<evidence type="ECO:0000256" key="6">
    <source>
        <dbReference type="ARBA" id="ARBA00023136"/>
    </source>
</evidence>
<feature type="domain" description="Mechanosensitive ion channel MscS C-terminal" evidence="9">
    <location>
        <begin position="373"/>
        <end position="456"/>
    </location>
</feature>
<feature type="transmembrane region" description="Helical" evidence="7">
    <location>
        <begin position="120"/>
        <end position="140"/>
    </location>
</feature>
<keyword evidence="4 7" id="KW-0812">Transmembrane</keyword>
<dbReference type="Gene3D" id="3.30.70.100">
    <property type="match status" value="1"/>
</dbReference>
<dbReference type="InterPro" id="IPR052702">
    <property type="entry name" value="MscS-like_channel"/>
</dbReference>
<dbReference type="InterPro" id="IPR006685">
    <property type="entry name" value="MscS_channel_2nd"/>
</dbReference>
<feature type="transmembrane region" description="Helical" evidence="7">
    <location>
        <begin position="73"/>
        <end position="91"/>
    </location>
</feature>
<comment type="similarity">
    <text evidence="2">Belongs to the MscS (TC 1.A.23) family.</text>
</comment>
<sequence length="481" mass="52443">MQGEAAPSDGETVLKECVLRDGIEYCRTVSPDPAASDGGTAQTDYFAWARPVLDDPVGWAQQNILNLDVLLPVLYQIGAVLAAVLLGALLAPPIRRQASGLVGRLPKSIARNVNDTVPRLVRPALWALFLYLATVLFVSLGLDGTLVRIASSLALAWLLIRLVTTFLPDAVRKPLAWTIWGFAILYAFGVLDETIAWLSNIGPPYAGGRISPIFIVQAIATAAFFLFIAHWLATRLKTRVHALPRVEPSLRILMSNALQIGLFFGAALLTLAGLGIPLSGLAVLGGAIGVGLGFGMQQIVANFISGVILLTDRSIKPNDVIEVDETYGVVKSLGLRYASVITRDGKEHLIPNEMLITDKVVNWSYSNKDVRVKRRLRVEYETDLRLAVDLVCEGAANTSRVLQSPAPKCLVMEFGDEAIELEVRFWINDPENGVSNVSSEVLLNVWDRFKEHGIDIPLRHEDVLITPGSTIKVELARSSEE</sequence>
<dbReference type="InterPro" id="IPR010920">
    <property type="entry name" value="LSM_dom_sf"/>
</dbReference>
<gene>
    <name evidence="10" type="ORF">D1223_00740</name>
</gene>
<dbReference type="SUPFAM" id="SSF82689">
    <property type="entry name" value="Mechanosensitive channel protein MscS (YggB), C-terminal domain"/>
    <property type="match status" value="1"/>
</dbReference>
<dbReference type="EMBL" id="QWFX01000005">
    <property type="protein sequence ID" value="RIJ32420.1"/>
    <property type="molecule type" value="Genomic_DNA"/>
</dbReference>
<evidence type="ECO:0000256" key="7">
    <source>
        <dbReference type="SAM" id="Phobius"/>
    </source>
</evidence>
<protein>
    <submittedName>
        <fullName evidence="10">Mechanosensitive ion channel protein MscS</fullName>
    </submittedName>
</protein>
<evidence type="ECO:0000313" key="11">
    <source>
        <dbReference type="Proteomes" id="UP000266385"/>
    </source>
</evidence>
<reference evidence="10 11" key="1">
    <citation type="submission" date="2018-08" db="EMBL/GenBank/DDBJ databases">
        <title>Henriciella mobilis sp. nov., isolated from seawater.</title>
        <authorList>
            <person name="Cheng H."/>
            <person name="Wu Y.-H."/>
            <person name="Xu X.-W."/>
            <person name="Guo L.-L."/>
        </authorList>
    </citation>
    <scope>NUCLEOTIDE SEQUENCE [LARGE SCALE GENOMIC DNA]</scope>
    <source>
        <strain evidence="10 11">JN25</strain>
    </source>
</reference>
<comment type="subcellular location">
    <subcellularLocation>
        <location evidence="1">Cell membrane</location>
        <topology evidence="1">Multi-pass membrane protein</topology>
    </subcellularLocation>
</comment>
<keyword evidence="11" id="KW-1185">Reference proteome</keyword>
<name>A0A399RL25_9PROT</name>